<dbReference type="Pfam" id="PF00520">
    <property type="entry name" value="Ion_trans"/>
    <property type="match status" value="1"/>
</dbReference>
<dbReference type="PRINTS" id="PR00169">
    <property type="entry name" value="KCHANNEL"/>
</dbReference>
<name>A0ABQ8Z0S2_9EUKA</name>
<keyword evidence="4 13" id="KW-0812">Transmembrane</keyword>
<evidence type="ECO:0000313" key="15">
    <source>
        <dbReference type="EMBL" id="KAJ6250410.1"/>
    </source>
</evidence>
<evidence type="ECO:0000256" key="3">
    <source>
        <dbReference type="ARBA" id="ARBA00022538"/>
    </source>
</evidence>
<keyword evidence="5" id="KW-0631">Potassium channel</keyword>
<organism evidence="15 16">
    <name type="scientific">Anaeramoeba flamelloides</name>
    <dbReference type="NCBI Taxonomy" id="1746091"/>
    <lineage>
        <taxon>Eukaryota</taxon>
        <taxon>Metamonada</taxon>
        <taxon>Anaeramoebidae</taxon>
        <taxon>Anaeramoeba</taxon>
    </lineage>
</organism>
<sequence length="420" mass="47514">MSASLSDNTSEIETENMSNDDLQLLNQSSSSNPLDEETKTNIKLPSDSQIQKKKPWLIKRIRIQLFLFFYDSSSSKFAMLNSIFIMLVILMSTINFALESIPEYSDYPIWFKLETFAVVVFTIEYVCRIQGCYLYEYGGTGLKSFLYDFMNTVDLLAILPFYIELALGGSAASNVGIIRVVRLARVFRIFKFSKYNEGFQLVAKATKKSINGFNLLIFLLSLAIVVFSSVLYFAELGGQTFDEEKGVWIRDMDGSESPFQSIPSTFWWAIVTMTTVGYGDTYPVTNLGKLVAACTMIIGLLVLAFPVTIFGINMGFAYEDEKAKKEAERIKNKANNDDGINTVHEDSIKDNRDLMENMKRSSSLTRMFSSGSNSNLQEQKKHSFGGSRYVIDALNQVEEHLTALSNRMDKIEQMLLDEMD</sequence>
<feature type="compositionally biased region" description="Low complexity" evidence="12">
    <location>
        <begin position="19"/>
        <end position="32"/>
    </location>
</feature>
<evidence type="ECO:0000256" key="1">
    <source>
        <dbReference type="ARBA" id="ARBA00004141"/>
    </source>
</evidence>
<dbReference type="InterPro" id="IPR027359">
    <property type="entry name" value="Volt_channel_dom_sf"/>
</dbReference>
<keyword evidence="9" id="KW-0406">Ion transport</keyword>
<dbReference type="PANTHER" id="PTHR11537:SF254">
    <property type="entry name" value="POTASSIUM VOLTAGE-GATED CHANNEL PROTEIN SHAB"/>
    <property type="match status" value="1"/>
</dbReference>
<feature type="compositionally biased region" description="Polar residues" evidence="12">
    <location>
        <begin position="1"/>
        <end position="17"/>
    </location>
</feature>
<comment type="subcellular location">
    <subcellularLocation>
        <location evidence="1">Membrane</location>
        <topology evidence="1">Multi-pass membrane protein</topology>
    </subcellularLocation>
</comment>
<evidence type="ECO:0000256" key="10">
    <source>
        <dbReference type="ARBA" id="ARBA00023136"/>
    </source>
</evidence>
<evidence type="ECO:0000313" key="16">
    <source>
        <dbReference type="Proteomes" id="UP001150062"/>
    </source>
</evidence>
<dbReference type="GO" id="GO:0034220">
    <property type="term" value="P:monoatomic ion transmembrane transport"/>
    <property type="evidence" value="ECO:0007669"/>
    <property type="project" value="UniProtKB-KW"/>
</dbReference>
<feature type="transmembrane region" description="Helical" evidence="13">
    <location>
        <begin position="290"/>
        <end position="316"/>
    </location>
</feature>
<accession>A0ABQ8Z0S2</accession>
<keyword evidence="16" id="KW-1185">Reference proteome</keyword>
<evidence type="ECO:0000256" key="8">
    <source>
        <dbReference type="ARBA" id="ARBA00022989"/>
    </source>
</evidence>
<dbReference type="InterPro" id="IPR028325">
    <property type="entry name" value="VG_K_chnl"/>
</dbReference>
<evidence type="ECO:0000256" key="6">
    <source>
        <dbReference type="ARBA" id="ARBA00022882"/>
    </source>
</evidence>
<keyword evidence="2" id="KW-0813">Transport</keyword>
<keyword evidence="3" id="KW-0633">Potassium transport</keyword>
<evidence type="ECO:0000259" key="14">
    <source>
        <dbReference type="Pfam" id="PF00520"/>
    </source>
</evidence>
<evidence type="ECO:0000256" key="11">
    <source>
        <dbReference type="ARBA" id="ARBA00023303"/>
    </source>
</evidence>
<evidence type="ECO:0000256" key="9">
    <source>
        <dbReference type="ARBA" id="ARBA00023065"/>
    </source>
</evidence>
<dbReference type="Proteomes" id="UP001150062">
    <property type="component" value="Unassembled WGS sequence"/>
</dbReference>
<feature type="transmembrane region" description="Helical" evidence="13">
    <location>
        <begin position="155"/>
        <end position="181"/>
    </location>
</feature>
<evidence type="ECO:0000256" key="4">
    <source>
        <dbReference type="ARBA" id="ARBA00022692"/>
    </source>
</evidence>
<keyword evidence="6" id="KW-0851">Voltage-gated channel</keyword>
<keyword evidence="11 15" id="KW-0407">Ion channel</keyword>
<feature type="transmembrane region" description="Helical" evidence="13">
    <location>
        <begin position="77"/>
        <end position="98"/>
    </location>
</feature>
<dbReference type="Gene3D" id="1.10.287.70">
    <property type="match status" value="1"/>
</dbReference>
<keyword evidence="7" id="KW-0630">Potassium</keyword>
<dbReference type="PANTHER" id="PTHR11537">
    <property type="entry name" value="VOLTAGE-GATED POTASSIUM CHANNEL"/>
    <property type="match status" value="1"/>
</dbReference>
<feature type="transmembrane region" description="Helical" evidence="13">
    <location>
        <begin position="213"/>
        <end position="234"/>
    </location>
</feature>
<proteinExistence type="predicted"/>
<protein>
    <submittedName>
        <fullName evidence="15">Voltage-gated potassium channel</fullName>
    </submittedName>
</protein>
<evidence type="ECO:0000256" key="5">
    <source>
        <dbReference type="ARBA" id="ARBA00022826"/>
    </source>
</evidence>
<gene>
    <name evidence="15" type="ORF">M0813_16092</name>
</gene>
<keyword evidence="10 13" id="KW-0472">Membrane</keyword>
<dbReference type="EMBL" id="JAOAOG010000078">
    <property type="protein sequence ID" value="KAJ6250410.1"/>
    <property type="molecule type" value="Genomic_DNA"/>
</dbReference>
<evidence type="ECO:0000256" key="7">
    <source>
        <dbReference type="ARBA" id="ARBA00022958"/>
    </source>
</evidence>
<comment type="caution">
    <text evidence="15">The sequence shown here is derived from an EMBL/GenBank/DDBJ whole genome shotgun (WGS) entry which is preliminary data.</text>
</comment>
<dbReference type="SUPFAM" id="SSF81324">
    <property type="entry name" value="Voltage-gated potassium channels"/>
    <property type="match status" value="1"/>
</dbReference>
<reference evidence="15" key="1">
    <citation type="submission" date="2022-08" db="EMBL/GenBank/DDBJ databases">
        <title>Novel sulfate-reducing endosymbionts in the free-living metamonad Anaeramoeba.</title>
        <authorList>
            <person name="Jerlstrom-Hultqvist J."/>
            <person name="Cepicka I."/>
            <person name="Gallot-Lavallee L."/>
            <person name="Salas-Leiva D."/>
            <person name="Curtis B.A."/>
            <person name="Zahonova K."/>
            <person name="Pipaliya S."/>
            <person name="Dacks J."/>
            <person name="Roger A.J."/>
        </authorList>
    </citation>
    <scope>NUCLEOTIDE SEQUENCE</scope>
    <source>
        <strain evidence="15">Schooner1</strain>
    </source>
</reference>
<feature type="domain" description="Ion transport" evidence="14">
    <location>
        <begin position="82"/>
        <end position="320"/>
    </location>
</feature>
<evidence type="ECO:0000256" key="2">
    <source>
        <dbReference type="ARBA" id="ARBA00022448"/>
    </source>
</evidence>
<dbReference type="Gene3D" id="1.20.120.350">
    <property type="entry name" value="Voltage-gated potassium channels. Chain C"/>
    <property type="match status" value="1"/>
</dbReference>
<keyword evidence="8 13" id="KW-1133">Transmembrane helix</keyword>
<feature type="region of interest" description="Disordered" evidence="12">
    <location>
        <begin position="1"/>
        <end position="39"/>
    </location>
</feature>
<evidence type="ECO:0000256" key="13">
    <source>
        <dbReference type="SAM" id="Phobius"/>
    </source>
</evidence>
<evidence type="ECO:0000256" key="12">
    <source>
        <dbReference type="SAM" id="MobiDB-lite"/>
    </source>
</evidence>
<dbReference type="InterPro" id="IPR005821">
    <property type="entry name" value="Ion_trans_dom"/>
</dbReference>